<sequence>MINSDRPKWLDIAKLENAAGKEVEQQNTLNINLPVHSHKVIATYICPQCKLQLTSSDVEMQVKKAARTGTQYIECPKCGGVLREGRTAVVRDLTSIVNRADRYRDSNRAPSRSIDTWVDKAIYGRIVQKLGEHIQQFGIDNPQLKFQRGIRAQKFPGQPKTAKGAEFTVEFVDFNNTRNRIVIQAGLTIKGELICPKTFKTLSGTEYPLTKQAIDDLTSGKIYDRVVSDATIGPLTYRYPDPTRFREISAGNQKMTKTAQGEDPEKIRWMPKEDLKRFTEDQQKHPISVKKEIAESPTIPPKAMEEFTKPGTVGSICRLAQGMDPAAMDAQIQGMGVTDPNDIQAMKDVLTKYQATPAGSTPIGAPPATVNPAVGGGAFMNGVGLASKLNMQKNAEFPINEGMQESDPIDNSWEQVGIEALYTSIMDGLSFPESYEAVRTATQGNALITQAEFDQMGQLVTGDIGQPGLIAEKAAALIKQAEIDTVKHLHKTAEMIQDEFAFDDMSSTETDQWVKTYIDTYNESLDNGDGLVEASRAAHKTTADALSEERIKRALRDKDTLVPLTETDPDYSIATTDEFEAEFGGKYEDTDGGILPMEDREYTT</sequence>
<feature type="non-terminal residue" evidence="2">
    <location>
        <position position="604"/>
    </location>
</feature>
<dbReference type="AlphaFoldDB" id="A0A0F9KMB7"/>
<protein>
    <submittedName>
        <fullName evidence="2">Uncharacterized protein</fullName>
    </submittedName>
</protein>
<gene>
    <name evidence="2" type="ORF">LCGC14_1616190</name>
</gene>
<dbReference type="EMBL" id="LAZR01013144">
    <property type="protein sequence ID" value="KKM23338.1"/>
    <property type="molecule type" value="Genomic_DNA"/>
</dbReference>
<evidence type="ECO:0000256" key="1">
    <source>
        <dbReference type="SAM" id="MobiDB-lite"/>
    </source>
</evidence>
<proteinExistence type="predicted"/>
<organism evidence="2">
    <name type="scientific">marine sediment metagenome</name>
    <dbReference type="NCBI Taxonomy" id="412755"/>
    <lineage>
        <taxon>unclassified sequences</taxon>
        <taxon>metagenomes</taxon>
        <taxon>ecological metagenomes</taxon>
    </lineage>
</organism>
<reference evidence="2" key="1">
    <citation type="journal article" date="2015" name="Nature">
        <title>Complex archaea that bridge the gap between prokaryotes and eukaryotes.</title>
        <authorList>
            <person name="Spang A."/>
            <person name="Saw J.H."/>
            <person name="Jorgensen S.L."/>
            <person name="Zaremba-Niedzwiedzka K."/>
            <person name="Martijn J."/>
            <person name="Lind A.E."/>
            <person name="van Eijk R."/>
            <person name="Schleper C."/>
            <person name="Guy L."/>
            <person name="Ettema T.J."/>
        </authorList>
    </citation>
    <scope>NUCLEOTIDE SEQUENCE</scope>
</reference>
<accession>A0A0F9KMB7</accession>
<feature type="region of interest" description="Disordered" evidence="1">
    <location>
        <begin position="582"/>
        <end position="604"/>
    </location>
</feature>
<comment type="caution">
    <text evidence="2">The sequence shown here is derived from an EMBL/GenBank/DDBJ whole genome shotgun (WGS) entry which is preliminary data.</text>
</comment>
<name>A0A0F9KMB7_9ZZZZ</name>
<evidence type="ECO:0000313" key="2">
    <source>
        <dbReference type="EMBL" id="KKM23338.1"/>
    </source>
</evidence>